<comment type="caution">
    <text evidence="2">The sequence shown here is derived from an EMBL/GenBank/DDBJ whole genome shotgun (WGS) entry which is preliminary data.</text>
</comment>
<dbReference type="SUPFAM" id="SSF54909">
    <property type="entry name" value="Dimeric alpha+beta barrel"/>
    <property type="match status" value="1"/>
</dbReference>
<organism evidence="2 3">
    <name type="scientific">Actinomadura miaoliensis</name>
    <dbReference type="NCBI Taxonomy" id="430685"/>
    <lineage>
        <taxon>Bacteria</taxon>
        <taxon>Bacillati</taxon>
        <taxon>Actinomycetota</taxon>
        <taxon>Actinomycetes</taxon>
        <taxon>Streptosporangiales</taxon>
        <taxon>Thermomonosporaceae</taxon>
        <taxon>Actinomadura</taxon>
    </lineage>
</organism>
<sequence length="130" mass="14479">MPDRTLIVARLKPGGADGVARLFADSDASELPRALGVVRRHLYQFHGLYFHYVEFEGDARAAVESARGRADFKRLSDDLQAYVMAYDPATWRAPKDAMAEEFYRWTPEEGARGPALREPAPPGTAARRDG</sequence>
<proteinExistence type="predicted"/>
<dbReference type="Gene3D" id="3.30.70.1090">
    <property type="entry name" value="Dimeric alpha+beta barrel"/>
    <property type="match status" value="1"/>
</dbReference>
<gene>
    <name evidence="2" type="ORF">GCM10022214_07590</name>
</gene>
<dbReference type="Proteomes" id="UP001500683">
    <property type="component" value="Unassembled WGS sequence"/>
</dbReference>
<accession>A0ABP7V2X8</accession>
<dbReference type="Pfam" id="PF04673">
    <property type="entry name" value="Cyclase_polyket"/>
    <property type="match status" value="1"/>
</dbReference>
<feature type="region of interest" description="Disordered" evidence="1">
    <location>
        <begin position="109"/>
        <end position="130"/>
    </location>
</feature>
<evidence type="ECO:0000256" key="1">
    <source>
        <dbReference type="SAM" id="MobiDB-lite"/>
    </source>
</evidence>
<protein>
    <submittedName>
        <fullName evidence="2">TcmI family type II polyketide cyclase</fullName>
    </submittedName>
</protein>
<dbReference type="RefSeq" id="WP_344940584.1">
    <property type="nucleotide sequence ID" value="NZ_BAAAZG010000001.1"/>
</dbReference>
<dbReference type="InterPro" id="IPR038474">
    <property type="entry name" value="Polyketide_synth_cyclase_sf"/>
</dbReference>
<reference evidence="3" key="1">
    <citation type="journal article" date="2019" name="Int. J. Syst. Evol. Microbiol.">
        <title>The Global Catalogue of Microorganisms (GCM) 10K type strain sequencing project: providing services to taxonomists for standard genome sequencing and annotation.</title>
        <authorList>
            <consortium name="The Broad Institute Genomics Platform"/>
            <consortium name="The Broad Institute Genome Sequencing Center for Infectious Disease"/>
            <person name="Wu L."/>
            <person name="Ma J."/>
        </authorList>
    </citation>
    <scope>NUCLEOTIDE SEQUENCE [LARGE SCALE GENOMIC DNA]</scope>
    <source>
        <strain evidence="3">JCM 16702</strain>
    </source>
</reference>
<evidence type="ECO:0000313" key="2">
    <source>
        <dbReference type="EMBL" id="GAA4057946.1"/>
    </source>
</evidence>
<dbReference type="InterPro" id="IPR006765">
    <property type="entry name" value="Polyketide_synth_cyclase"/>
</dbReference>
<evidence type="ECO:0000313" key="3">
    <source>
        <dbReference type="Proteomes" id="UP001500683"/>
    </source>
</evidence>
<keyword evidence="3" id="KW-1185">Reference proteome</keyword>
<name>A0ABP7V2X8_9ACTN</name>
<dbReference type="InterPro" id="IPR011008">
    <property type="entry name" value="Dimeric_a/b-barrel"/>
</dbReference>
<dbReference type="EMBL" id="BAAAZG010000001">
    <property type="protein sequence ID" value="GAA4057946.1"/>
    <property type="molecule type" value="Genomic_DNA"/>
</dbReference>